<comment type="caution">
    <text evidence="3">The sequence shown here is derived from an EMBL/GenBank/DDBJ whole genome shotgun (WGS) entry which is preliminary data.</text>
</comment>
<evidence type="ECO:0000313" key="4">
    <source>
        <dbReference type="Proteomes" id="UP000289738"/>
    </source>
</evidence>
<feature type="signal peptide" evidence="2">
    <location>
        <begin position="1"/>
        <end position="23"/>
    </location>
</feature>
<dbReference type="AlphaFoldDB" id="A0A444ZRL4"/>
<feature type="chain" id="PRO_5019363573" evidence="2">
    <location>
        <begin position="24"/>
        <end position="284"/>
    </location>
</feature>
<organism evidence="3 4">
    <name type="scientific">Arachis hypogaea</name>
    <name type="common">Peanut</name>
    <dbReference type="NCBI Taxonomy" id="3818"/>
    <lineage>
        <taxon>Eukaryota</taxon>
        <taxon>Viridiplantae</taxon>
        <taxon>Streptophyta</taxon>
        <taxon>Embryophyta</taxon>
        <taxon>Tracheophyta</taxon>
        <taxon>Spermatophyta</taxon>
        <taxon>Magnoliopsida</taxon>
        <taxon>eudicotyledons</taxon>
        <taxon>Gunneridae</taxon>
        <taxon>Pentapetalae</taxon>
        <taxon>rosids</taxon>
        <taxon>fabids</taxon>
        <taxon>Fabales</taxon>
        <taxon>Fabaceae</taxon>
        <taxon>Papilionoideae</taxon>
        <taxon>50 kb inversion clade</taxon>
        <taxon>dalbergioids sensu lato</taxon>
        <taxon>Dalbergieae</taxon>
        <taxon>Pterocarpus clade</taxon>
        <taxon>Arachis</taxon>
    </lineage>
</organism>
<accession>A0A444ZRL4</accession>
<sequence length="284" mass="31930">MNYFSIITCVCIIVSSLFIVSDSKKKRGLLGFIDSISINAIFSSSFSAVSLTPPLPASPAAPHRLGGTNYQYYHPVKFRRERTRTRATLDDTEIGQLSSTPLLVEDDKPSKEVEESVKVLKDAAKTRNVAAEKVLSALSVIEKAKIDPSGFLETLGMNRRKKDSAKKRKFADFQKEEHEARNKVPNSDKLSLKRIDSATFEVHVKQRRSKEERSALAKAGREDRGKYIPKKAANQKKTGGLSNCQKERKKKMPVVAKREKITKSHLEKKKNNQRAGKQFRGRKA</sequence>
<proteinExistence type="predicted"/>
<dbReference type="PANTHER" id="PTHR35690">
    <property type="entry name" value="OS01G0363500 PROTEIN"/>
    <property type="match status" value="1"/>
</dbReference>
<feature type="compositionally biased region" description="Basic and acidic residues" evidence="1">
    <location>
        <begin position="209"/>
        <end position="226"/>
    </location>
</feature>
<feature type="compositionally biased region" description="Basic and acidic residues" evidence="1">
    <location>
        <begin position="256"/>
        <end position="265"/>
    </location>
</feature>
<reference evidence="3 4" key="1">
    <citation type="submission" date="2019-01" db="EMBL/GenBank/DDBJ databases">
        <title>Sequencing of cultivated peanut Arachis hypogaea provides insights into genome evolution and oil improvement.</title>
        <authorList>
            <person name="Chen X."/>
        </authorList>
    </citation>
    <scope>NUCLEOTIDE SEQUENCE [LARGE SCALE GENOMIC DNA]</scope>
    <source>
        <strain evidence="4">cv. Fuhuasheng</strain>
        <tissue evidence="3">Leaves</tissue>
    </source>
</reference>
<feature type="compositionally biased region" description="Basic residues" evidence="1">
    <location>
        <begin position="266"/>
        <end position="284"/>
    </location>
</feature>
<dbReference type="Proteomes" id="UP000289738">
    <property type="component" value="Chromosome B03"/>
</dbReference>
<feature type="compositionally biased region" description="Basic and acidic residues" evidence="1">
    <location>
        <begin position="170"/>
        <end position="182"/>
    </location>
</feature>
<protein>
    <submittedName>
        <fullName evidence="3">Uncharacterized protein</fullName>
    </submittedName>
</protein>
<feature type="region of interest" description="Disordered" evidence="1">
    <location>
        <begin position="158"/>
        <end position="190"/>
    </location>
</feature>
<feature type="region of interest" description="Disordered" evidence="1">
    <location>
        <begin position="203"/>
        <end position="284"/>
    </location>
</feature>
<feature type="compositionally biased region" description="Basic residues" evidence="1">
    <location>
        <begin position="158"/>
        <end position="169"/>
    </location>
</feature>
<evidence type="ECO:0000313" key="3">
    <source>
        <dbReference type="EMBL" id="RYR16816.1"/>
    </source>
</evidence>
<evidence type="ECO:0000256" key="2">
    <source>
        <dbReference type="SAM" id="SignalP"/>
    </source>
</evidence>
<gene>
    <name evidence="3" type="ORF">Ahy_B03g061699</name>
</gene>
<evidence type="ECO:0000256" key="1">
    <source>
        <dbReference type="SAM" id="MobiDB-lite"/>
    </source>
</evidence>
<feature type="compositionally biased region" description="Polar residues" evidence="1">
    <location>
        <begin position="235"/>
        <end position="244"/>
    </location>
</feature>
<keyword evidence="2" id="KW-0732">Signal</keyword>
<dbReference type="PANTHER" id="PTHR35690:SF1">
    <property type="entry name" value="OS01G0363500 PROTEIN"/>
    <property type="match status" value="1"/>
</dbReference>
<dbReference type="EMBL" id="SDMP01000013">
    <property type="protein sequence ID" value="RYR16816.1"/>
    <property type="molecule type" value="Genomic_DNA"/>
</dbReference>
<name>A0A444ZRL4_ARAHY</name>
<keyword evidence="4" id="KW-1185">Reference proteome</keyword>